<dbReference type="Pfam" id="PF11617">
    <property type="entry name" value="Cu-binding_MopE"/>
    <property type="match status" value="10"/>
</dbReference>
<comment type="caution">
    <text evidence="1">The sequence shown here is derived from an EMBL/GenBank/DDBJ whole genome shotgun (WGS) entry which is preliminary data.</text>
</comment>
<proteinExistence type="predicted"/>
<evidence type="ECO:0000313" key="2">
    <source>
        <dbReference type="Proteomes" id="UP000034705"/>
    </source>
</evidence>
<dbReference type="AlphaFoldDB" id="A0A0G1PD90"/>
<dbReference type="PROSITE" id="PS51257">
    <property type="entry name" value="PROKAR_LIPOPROTEIN"/>
    <property type="match status" value="1"/>
</dbReference>
<dbReference type="Proteomes" id="UP000034705">
    <property type="component" value="Unassembled WGS sequence"/>
</dbReference>
<dbReference type="InterPro" id="IPR021655">
    <property type="entry name" value="Put_metal-bd"/>
</dbReference>
<organism evidence="1 2">
    <name type="scientific">Candidatus Uhrbacteria bacterium GW2011_GWF2_46_218</name>
    <dbReference type="NCBI Taxonomy" id="1619001"/>
    <lineage>
        <taxon>Bacteria</taxon>
        <taxon>Candidatus Uhriibacteriota</taxon>
    </lineage>
</organism>
<evidence type="ECO:0000313" key="1">
    <source>
        <dbReference type="EMBL" id="KKU30617.1"/>
    </source>
</evidence>
<name>A0A0G1PD90_9BACT</name>
<accession>A0A0G1PD90</accession>
<dbReference type="EMBL" id="LCMG01000040">
    <property type="protein sequence ID" value="KKU30617.1"/>
    <property type="molecule type" value="Genomic_DNA"/>
</dbReference>
<gene>
    <name evidence="1" type="ORF">UX45_C0040G0004</name>
</gene>
<reference evidence="1 2" key="1">
    <citation type="journal article" date="2015" name="Nature">
        <title>rRNA introns, odd ribosomes, and small enigmatic genomes across a large radiation of phyla.</title>
        <authorList>
            <person name="Brown C.T."/>
            <person name="Hug L.A."/>
            <person name="Thomas B.C."/>
            <person name="Sharon I."/>
            <person name="Castelle C.J."/>
            <person name="Singh A."/>
            <person name="Wilkins M.J."/>
            <person name="Williams K.H."/>
            <person name="Banfield J.F."/>
        </authorList>
    </citation>
    <scope>NUCLEOTIDE SEQUENCE [LARGE SCALE GENOMIC DNA]</scope>
</reference>
<protein>
    <submittedName>
        <fullName evidence="1">Regulator of chromosome condensation</fullName>
    </submittedName>
</protein>
<sequence length="847" mass="89535">MRSTLVFCLFLLGGCDIFQPASIPDGNSDQNDTCEKQVWYVDFDGDGYGTDELELLACDQPSGSVDIAGDCDDMDPDINPSAEEICDGLDNDCNGVVDDNVISDAWYVDADGDGYGNADMAQECNGQDFLVTNGDDCDDLDATISPDASEICDNIDNDCDGMTDDQDDDVEGGVTWYGDTDGDGYGNVEITTMACLQPTDFVAEGTDCNDNDVDTNPGATEYCDEQDNDCDGEVDEGLLNTYYADNDGDGYGDAVSTVEACLVPSGFVVDATDCNDADASVNPGAEEICDDIDNNCDGQISEGLLFTWVYADDDGDGFGNNSDTSSTCNDTLPTEYGVWVWDNTDCDDTDPAINPNADEYCDGVDNDCDGSLDESDALDASTWYADSDSDGYGNASVNSTSCYAPLGYVMDNTDCDDSESAANPGAIELCDSMDNDCDRVVDEDDAADASTWYEDLDSDGYGNASVYSVSCYAPSGTVADDTDCNDIAANVHPDAREYCDTLDNDCDGAVDEDLGAMYFADGDGDGYGDAFTSAEACSAPEGYVPDDSDCDDTSVDTFPGADEYCDGVDSDCDGEVDEDDALDASTWYADSDSDGYGDVSMSLVACTIPSGYTVDSTDCNDTSVDTFPGADEYCDGVDTDCDGSLDESDALDASTWYADSDSDGYGDAENTMNACEQPFGYLEDNSDCDDADAGTYPGALEVCGDGVDQDCDGTVDETDCLYEGVYEGSFSITVNDEMGWGLSDVCEGDIVLDVDVMTDPMIEGNVVCTFSGALAYYYAGDVIGTVEADILSDLTVEGEILSSQAVLALDWDGEFSDSSTISSAFTGTGTFMSVDYSYDGSFEVVLP</sequence>
<dbReference type="PATRIC" id="fig|1619001.3.peg.1071"/>